<organism evidence="1 2">
    <name type="scientific">Fusobacterium ulcerans</name>
    <dbReference type="NCBI Taxonomy" id="861"/>
    <lineage>
        <taxon>Bacteria</taxon>
        <taxon>Fusobacteriati</taxon>
        <taxon>Fusobacteriota</taxon>
        <taxon>Fusobacteriia</taxon>
        <taxon>Fusobacteriales</taxon>
        <taxon>Fusobacteriaceae</taxon>
        <taxon>Fusobacterium</taxon>
    </lineage>
</organism>
<dbReference type="Proteomes" id="UP000249008">
    <property type="component" value="Chromosome 1"/>
</dbReference>
<dbReference type="SUPFAM" id="SSF53474">
    <property type="entry name" value="alpha/beta-Hydrolases"/>
    <property type="match status" value="1"/>
</dbReference>
<dbReference type="AlphaFoldDB" id="A0AAX2JDD3"/>
<dbReference type="InterPro" id="IPR029058">
    <property type="entry name" value="AB_hydrolase_fold"/>
</dbReference>
<accession>A0AAX2JDD3</accession>
<dbReference type="InterPro" id="IPR007398">
    <property type="entry name" value="BioG"/>
</dbReference>
<evidence type="ECO:0000313" key="1">
    <source>
        <dbReference type="EMBL" id="SQJ08111.1"/>
    </source>
</evidence>
<dbReference type="EMBL" id="LS483487">
    <property type="protein sequence ID" value="SQJ08111.1"/>
    <property type="molecule type" value="Genomic_DNA"/>
</dbReference>
<dbReference type="KEGG" id="ful:C4N20_01620"/>
<dbReference type="Gene3D" id="3.40.50.1820">
    <property type="entry name" value="alpha/beta hydrolase"/>
    <property type="match status" value="1"/>
</dbReference>
<dbReference type="RefSeq" id="WP_005981549.1">
    <property type="nucleotide sequence ID" value="NZ_CABKNW010000005.1"/>
</dbReference>
<evidence type="ECO:0000313" key="2">
    <source>
        <dbReference type="Proteomes" id="UP000249008"/>
    </source>
</evidence>
<dbReference type="GeneID" id="78453488"/>
<dbReference type="Pfam" id="PF04301">
    <property type="entry name" value="BioG"/>
    <property type="match status" value="1"/>
</dbReference>
<name>A0AAX2JDD3_9FUSO</name>
<sequence>MKLILFFNGWGMDENIISHIEVPAEYILKVLNFPYNLDDNIFQQYDQVIPIGWSFGSYYLAKYLTEKNIKCKKIISLNGSPEMIGKNGISQGVFDLTLNTLTPDTLQKFYGNMGIDSTFSPAEKVFQDIKDELQYFKDNYVPQKNVFTHAFIGEKDKIIPASRQKKYFEANGTIITEIPCGHYPFSIIKNWDILIGE</sequence>
<gene>
    <name evidence="1" type="ORF">NCTC12112_02202</name>
</gene>
<protein>
    <submittedName>
        <fullName evidence="1">Uncharacterized protein conserved in bacteria</fullName>
    </submittedName>
</protein>
<proteinExistence type="predicted"/>
<reference evidence="1 2" key="1">
    <citation type="submission" date="2018-06" db="EMBL/GenBank/DDBJ databases">
        <authorList>
            <consortium name="Pathogen Informatics"/>
            <person name="Doyle S."/>
        </authorList>
    </citation>
    <scope>NUCLEOTIDE SEQUENCE [LARGE SCALE GENOMIC DNA]</scope>
    <source>
        <strain evidence="1 2">NCTC12112</strain>
    </source>
</reference>